<dbReference type="GO" id="GO:0006777">
    <property type="term" value="P:Mo-molybdopterin cofactor biosynthetic process"/>
    <property type="evidence" value="ECO:0007669"/>
    <property type="project" value="InterPro"/>
</dbReference>
<dbReference type="CDD" id="cd03116">
    <property type="entry name" value="MobB"/>
    <property type="match status" value="1"/>
</dbReference>
<dbReference type="eggNOG" id="COG1763">
    <property type="taxonomic scope" value="Bacteria"/>
</dbReference>
<dbReference type="HOGENOM" id="CLU_068199_2_1_4"/>
<dbReference type="Pfam" id="PF03205">
    <property type="entry name" value="MobB"/>
    <property type="match status" value="1"/>
</dbReference>
<gene>
    <name evidence="2" type="ORF">OFAG_02077</name>
</gene>
<evidence type="ECO:0000259" key="1">
    <source>
        <dbReference type="Pfam" id="PF03205"/>
    </source>
</evidence>
<dbReference type="AlphaFoldDB" id="C3X730"/>
<dbReference type="GO" id="GO:0005525">
    <property type="term" value="F:GTP binding"/>
    <property type="evidence" value="ECO:0007669"/>
    <property type="project" value="InterPro"/>
</dbReference>
<dbReference type="RefSeq" id="WP_005878941.1">
    <property type="nucleotide sequence ID" value="NZ_CABMNL010000001.1"/>
</dbReference>
<dbReference type="EMBL" id="ACDP02000005">
    <property type="protein sequence ID" value="EEO28924.1"/>
    <property type="molecule type" value="Genomic_DNA"/>
</dbReference>
<sequence>MENYRPRYPLIGLSGWSGSGKTTLLEKVLPLLYLMGLRVNVIKSSHHDVELEPPGKDSARIRRAGAAEVMLASPYRFMLAHELRNEREPTLEELISRMMPADLILVEGFRNAAIPRIEVFRPSLGKDPMYPENSHIEAVASDGERPPVLPPSVQWLDLNKENQVVDWILNRQAT</sequence>
<organism evidence="2 3">
    <name type="scientific">Oxalobacter paraformigenes</name>
    <dbReference type="NCBI Taxonomy" id="556268"/>
    <lineage>
        <taxon>Bacteria</taxon>
        <taxon>Pseudomonadati</taxon>
        <taxon>Pseudomonadota</taxon>
        <taxon>Betaproteobacteria</taxon>
        <taxon>Burkholderiales</taxon>
        <taxon>Oxalobacteraceae</taxon>
        <taxon>Oxalobacter</taxon>
    </lineage>
</organism>
<name>C3X730_9BURK</name>
<dbReference type="Proteomes" id="UP000003973">
    <property type="component" value="Unassembled WGS sequence"/>
</dbReference>
<dbReference type="InterPro" id="IPR004435">
    <property type="entry name" value="MobB_dom"/>
</dbReference>
<dbReference type="SUPFAM" id="SSF52540">
    <property type="entry name" value="P-loop containing nucleoside triphosphate hydrolases"/>
    <property type="match status" value="1"/>
</dbReference>
<accession>C3X730</accession>
<feature type="domain" description="Molybdopterin-guanine dinucleotide biosynthesis protein B (MobB)" evidence="1">
    <location>
        <begin position="11"/>
        <end position="142"/>
    </location>
</feature>
<dbReference type="PANTHER" id="PTHR40072">
    <property type="entry name" value="MOLYBDOPTERIN-GUANINE DINUCLEOTIDE BIOSYNTHESIS ADAPTER PROTEIN-RELATED"/>
    <property type="match status" value="1"/>
</dbReference>
<keyword evidence="3" id="KW-1185">Reference proteome</keyword>
<dbReference type="NCBIfam" id="TIGR00176">
    <property type="entry name" value="mobB"/>
    <property type="match status" value="1"/>
</dbReference>
<evidence type="ECO:0000313" key="2">
    <source>
        <dbReference type="EMBL" id="EEO28924.1"/>
    </source>
</evidence>
<reference evidence="2" key="1">
    <citation type="submission" date="2011-10" db="EMBL/GenBank/DDBJ databases">
        <title>The Genome Sequence of Oxalobacter formigenes HOxBLS.</title>
        <authorList>
            <consortium name="The Broad Institute Genome Sequencing Platform"/>
            <person name="Earl A."/>
            <person name="Ward D."/>
            <person name="Feldgarden M."/>
            <person name="Gevers D."/>
            <person name="Allison M.J."/>
            <person name="Humphrey S."/>
            <person name="Young S.K."/>
            <person name="Zeng Q."/>
            <person name="Gargeya S."/>
            <person name="Fitzgerald M."/>
            <person name="Haas B."/>
            <person name="Abouelleil A."/>
            <person name="Alvarado L."/>
            <person name="Arachchi H.M."/>
            <person name="Berlin A."/>
            <person name="Brown A."/>
            <person name="Chapman S.B."/>
            <person name="Chen Z."/>
            <person name="Dunbar C."/>
            <person name="Freedman E."/>
            <person name="Gearin G."/>
            <person name="Goldberg J."/>
            <person name="Griggs A."/>
            <person name="Gujja S."/>
            <person name="Heiman D."/>
            <person name="Howarth C."/>
            <person name="Larson L."/>
            <person name="Lui A."/>
            <person name="MacDonald P.J.P."/>
            <person name="Montmayeur A."/>
            <person name="Murphy C."/>
            <person name="Neiman D."/>
            <person name="Pearson M."/>
            <person name="Priest M."/>
            <person name="Roberts A."/>
            <person name="Saif S."/>
            <person name="Shea T."/>
            <person name="Shenoy N."/>
            <person name="Sisk P."/>
            <person name="Stolte C."/>
            <person name="Sykes S."/>
            <person name="Wortman J."/>
            <person name="Nusbaum C."/>
            <person name="Birren B."/>
        </authorList>
    </citation>
    <scope>NUCLEOTIDE SEQUENCE [LARGE SCALE GENOMIC DNA]</scope>
    <source>
        <strain evidence="2">HOxBLS</strain>
    </source>
</reference>
<evidence type="ECO:0000313" key="3">
    <source>
        <dbReference type="Proteomes" id="UP000003973"/>
    </source>
</evidence>
<dbReference type="InterPro" id="IPR027417">
    <property type="entry name" value="P-loop_NTPase"/>
</dbReference>
<protein>
    <submittedName>
        <fullName evidence="2">Molybdopterin-guanine dinucleotide biosynthesis protein B</fullName>
    </submittedName>
</protein>
<dbReference type="Gene3D" id="3.40.50.300">
    <property type="entry name" value="P-loop containing nucleotide triphosphate hydrolases"/>
    <property type="match status" value="1"/>
</dbReference>
<proteinExistence type="predicted"/>
<dbReference type="PANTHER" id="PTHR40072:SF1">
    <property type="entry name" value="MOLYBDOPTERIN-GUANINE DINUCLEOTIDE BIOSYNTHESIS ADAPTER PROTEIN"/>
    <property type="match status" value="1"/>
</dbReference>
<dbReference type="InterPro" id="IPR052539">
    <property type="entry name" value="MGD_biosynthesis_adapter"/>
</dbReference>
<comment type="caution">
    <text evidence="2">The sequence shown here is derived from an EMBL/GenBank/DDBJ whole genome shotgun (WGS) entry which is preliminary data.</text>
</comment>